<evidence type="ECO:0000313" key="1">
    <source>
        <dbReference type="EMBL" id="MDM8563540.1"/>
    </source>
</evidence>
<gene>
    <name evidence="1" type="ORF">QUF54_09320</name>
</gene>
<organism evidence="1 2">
    <name type="scientific">Candidatus Marithioploca araucensis</name>
    <dbReference type="NCBI Taxonomy" id="70273"/>
    <lineage>
        <taxon>Bacteria</taxon>
        <taxon>Pseudomonadati</taxon>
        <taxon>Pseudomonadota</taxon>
        <taxon>Gammaproteobacteria</taxon>
        <taxon>Thiotrichales</taxon>
        <taxon>Thiotrichaceae</taxon>
        <taxon>Candidatus Marithioploca</taxon>
    </lineage>
</organism>
<dbReference type="Proteomes" id="UP001171945">
    <property type="component" value="Unassembled WGS sequence"/>
</dbReference>
<reference evidence="1" key="1">
    <citation type="submission" date="2023-06" db="EMBL/GenBank/DDBJ databases">
        <title>Uncultivated large filamentous bacteria from sulfidic sediments reveal new species and different genomic features in energy metabolism and defense.</title>
        <authorList>
            <person name="Fonseca A."/>
        </authorList>
    </citation>
    <scope>NUCLEOTIDE SEQUENCE</scope>
    <source>
        <strain evidence="1">HSG4</strain>
    </source>
</reference>
<accession>A0ABT7VVD5</accession>
<evidence type="ECO:0000313" key="2">
    <source>
        <dbReference type="Proteomes" id="UP001171945"/>
    </source>
</evidence>
<name>A0ABT7VVD5_9GAMM</name>
<protein>
    <submittedName>
        <fullName evidence="1">Uncharacterized protein</fullName>
    </submittedName>
</protein>
<feature type="non-terminal residue" evidence="1">
    <location>
        <position position="142"/>
    </location>
</feature>
<sequence>MKQQYSGTKRFKEKKEMKTDYINKFKQAIMDRFREVNADKGHILPQAWLTPYLSRNVKHKAFFEPAMQQLQAKNWIEFQKKAKGHYHIKLTQQGENYLYPNFKVADAKQKIRNDIFAKFKANQDKTITESWLGGHYFGQLNP</sequence>
<proteinExistence type="predicted"/>
<dbReference type="EMBL" id="JAUCGM010000702">
    <property type="protein sequence ID" value="MDM8563540.1"/>
    <property type="molecule type" value="Genomic_DNA"/>
</dbReference>
<keyword evidence="2" id="KW-1185">Reference proteome</keyword>
<comment type="caution">
    <text evidence="1">The sequence shown here is derived from an EMBL/GenBank/DDBJ whole genome shotgun (WGS) entry which is preliminary data.</text>
</comment>